<feature type="compositionally biased region" description="Low complexity" evidence="1">
    <location>
        <begin position="62"/>
        <end position="72"/>
    </location>
</feature>
<evidence type="ECO:0000256" key="1">
    <source>
        <dbReference type="SAM" id="MobiDB-lite"/>
    </source>
</evidence>
<dbReference type="Proteomes" id="UP000298138">
    <property type="component" value="Unassembled WGS sequence"/>
</dbReference>
<dbReference type="EMBL" id="ML220113">
    <property type="protein sequence ID" value="TGZ83518.1"/>
    <property type="molecule type" value="Genomic_DNA"/>
</dbReference>
<accession>A0A4S2N2Z1</accession>
<sequence length="101" mass="11104">MSATHFDFYTAAAPQIRRPSTFLTLAPVRSESYPKPPATEHFCHHCGSKIAPPSPEVRPSARRSSVSSTTSSNGEKKYRFLKLGPVHWGGVPGDDDYSLED</sequence>
<keyword evidence="3" id="KW-1185">Reference proteome</keyword>
<gene>
    <name evidence="2" type="ORF">EX30DRAFT_83866</name>
</gene>
<proteinExistence type="predicted"/>
<dbReference type="OrthoDB" id="5226533at2759"/>
<name>A0A4S2N2Z1_9PEZI</name>
<evidence type="ECO:0000313" key="2">
    <source>
        <dbReference type="EMBL" id="TGZ83518.1"/>
    </source>
</evidence>
<feature type="region of interest" description="Disordered" evidence="1">
    <location>
        <begin position="46"/>
        <end position="74"/>
    </location>
</feature>
<organism evidence="2 3">
    <name type="scientific">Ascodesmis nigricans</name>
    <dbReference type="NCBI Taxonomy" id="341454"/>
    <lineage>
        <taxon>Eukaryota</taxon>
        <taxon>Fungi</taxon>
        <taxon>Dikarya</taxon>
        <taxon>Ascomycota</taxon>
        <taxon>Pezizomycotina</taxon>
        <taxon>Pezizomycetes</taxon>
        <taxon>Pezizales</taxon>
        <taxon>Ascodesmidaceae</taxon>
        <taxon>Ascodesmis</taxon>
    </lineage>
</organism>
<protein>
    <submittedName>
        <fullName evidence="2">Uncharacterized protein</fullName>
    </submittedName>
</protein>
<dbReference type="InParanoid" id="A0A4S2N2Z1"/>
<reference evidence="2 3" key="1">
    <citation type="submission" date="2019-04" db="EMBL/GenBank/DDBJ databases">
        <title>Comparative genomics and transcriptomics to analyze fruiting body development in filamentous ascomycetes.</title>
        <authorList>
            <consortium name="DOE Joint Genome Institute"/>
            <person name="Lutkenhaus R."/>
            <person name="Traeger S."/>
            <person name="Breuer J."/>
            <person name="Kuo A."/>
            <person name="Lipzen A."/>
            <person name="Pangilinan J."/>
            <person name="Dilworth D."/>
            <person name="Sandor L."/>
            <person name="Poggeler S."/>
            <person name="Barry K."/>
            <person name="Grigoriev I.V."/>
            <person name="Nowrousian M."/>
        </authorList>
    </citation>
    <scope>NUCLEOTIDE SEQUENCE [LARGE SCALE GENOMIC DNA]</scope>
    <source>
        <strain evidence="2 3">CBS 389.68</strain>
    </source>
</reference>
<dbReference type="AlphaFoldDB" id="A0A4S2N2Z1"/>
<evidence type="ECO:0000313" key="3">
    <source>
        <dbReference type="Proteomes" id="UP000298138"/>
    </source>
</evidence>